<dbReference type="PRINTS" id="PR00032">
    <property type="entry name" value="HTHARAC"/>
</dbReference>
<dbReference type="SMART" id="SM00342">
    <property type="entry name" value="HTH_ARAC"/>
    <property type="match status" value="1"/>
</dbReference>
<evidence type="ECO:0000256" key="9">
    <source>
        <dbReference type="SAM" id="Phobius"/>
    </source>
</evidence>
<dbReference type="Proteomes" id="UP000037688">
    <property type="component" value="Unassembled WGS sequence"/>
</dbReference>
<evidence type="ECO:0000256" key="5">
    <source>
        <dbReference type="ARBA" id="ARBA00023015"/>
    </source>
</evidence>
<comment type="caution">
    <text evidence="11">The sequence shown here is derived from an EMBL/GenBank/DDBJ whole genome shotgun (WGS) entry which is preliminary data.</text>
</comment>
<evidence type="ECO:0000259" key="10">
    <source>
        <dbReference type="PROSITE" id="PS01124"/>
    </source>
</evidence>
<dbReference type="Pfam" id="PF17853">
    <property type="entry name" value="GGDEF_2"/>
    <property type="match status" value="1"/>
</dbReference>
<evidence type="ECO:0000313" key="11">
    <source>
        <dbReference type="EMBL" id="KOY18257.1"/>
    </source>
</evidence>
<feature type="domain" description="HTH araC/xylS-type" evidence="10">
    <location>
        <begin position="681"/>
        <end position="779"/>
    </location>
</feature>
<dbReference type="InterPro" id="IPR041522">
    <property type="entry name" value="CdaR_GGDEF"/>
</dbReference>
<evidence type="ECO:0000313" key="12">
    <source>
        <dbReference type="Proteomes" id="UP000037688"/>
    </source>
</evidence>
<dbReference type="Pfam" id="PF12833">
    <property type="entry name" value="HTH_18"/>
    <property type="match status" value="1"/>
</dbReference>
<keyword evidence="12" id="KW-1185">Reference proteome</keyword>
<dbReference type="PANTHER" id="PTHR43280">
    <property type="entry name" value="ARAC-FAMILY TRANSCRIPTIONAL REGULATOR"/>
    <property type="match status" value="1"/>
</dbReference>
<dbReference type="InterPro" id="IPR020449">
    <property type="entry name" value="Tscrpt_reg_AraC-type_HTH"/>
</dbReference>
<comment type="subcellular location">
    <subcellularLocation>
        <location evidence="1">Cell membrane</location>
        <topology evidence="1">Multi-pass membrane protein</topology>
    </subcellularLocation>
</comment>
<dbReference type="Pfam" id="PF02743">
    <property type="entry name" value="dCache_1"/>
    <property type="match status" value="1"/>
</dbReference>
<dbReference type="Gene3D" id="1.10.10.60">
    <property type="entry name" value="Homeodomain-like"/>
    <property type="match status" value="2"/>
</dbReference>
<dbReference type="InterPro" id="IPR009057">
    <property type="entry name" value="Homeodomain-like_sf"/>
</dbReference>
<dbReference type="Gene3D" id="3.30.450.20">
    <property type="entry name" value="PAS domain"/>
    <property type="match status" value="1"/>
</dbReference>
<proteinExistence type="predicted"/>
<reference evidence="11 12" key="1">
    <citation type="submission" date="2015-08" db="EMBL/GenBank/DDBJ databases">
        <title>Draft genome sequence of cellulolytic and xylanolytic Paenibacillus sp. A59, isolated from a decaying forest soil from Patagonia, Argentina.</title>
        <authorList>
            <person name="Ghio S."/>
            <person name="Caceres A.M."/>
            <person name="Talia P."/>
            <person name="Grasso D."/>
            <person name="Campos E."/>
        </authorList>
    </citation>
    <scope>NUCLEOTIDE SEQUENCE [LARGE SCALE GENOMIC DNA]</scope>
    <source>
        <strain evidence="11 12">A59</strain>
    </source>
</reference>
<dbReference type="GO" id="GO:0005886">
    <property type="term" value="C:plasma membrane"/>
    <property type="evidence" value="ECO:0007669"/>
    <property type="project" value="UniProtKB-SubCell"/>
</dbReference>
<dbReference type="PROSITE" id="PS00041">
    <property type="entry name" value="HTH_ARAC_FAMILY_1"/>
    <property type="match status" value="1"/>
</dbReference>
<accession>A0A0N1IWX6</accession>
<evidence type="ECO:0000256" key="7">
    <source>
        <dbReference type="ARBA" id="ARBA00023136"/>
    </source>
</evidence>
<feature type="transmembrane region" description="Helical" evidence="9">
    <location>
        <begin position="7"/>
        <end position="33"/>
    </location>
</feature>
<organism evidence="11 12">
    <name type="scientific">Paenibacillus xylanivorans</name>
    <dbReference type="NCBI Taxonomy" id="1705561"/>
    <lineage>
        <taxon>Bacteria</taxon>
        <taxon>Bacillati</taxon>
        <taxon>Bacillota</taxon>
        <taxon>Bacilli</taxon>
        <taxon>Bacillales</taxon>
        <taxon>Paenibacillaceae</taxon>
        <taxon>Paenibacillus</taxon>
    </lineage>
</organism>
<keyword evidence="8" id="KW-0804">Transcription</keyword>
<dbReference type="SUPFAM" id="SSF46689">
    <property type="entry name" value="Homeodomain-like"/>
    <property type="match status" value="2"/>
</dbReference>
<keyword evidence="6" id="KW-0238">DNA-binding</keyword>
<dbReference type="PANTHER" id="PTHR43280:SF10">
    <property type="entry name" value="REGULATORY PROTEIN POCR"/>
    <property type="match status" value="1"/>
</dbReference>
<keyword evidence="3 9" id="KW-0812">Transmembrane</keyword>
<dbReference type="InterPro" id="IPR018060">
    <property type="entry name" value="HTH_AraC"/>
</dbReference>
<evidence type="ECO:0000256" key="6">
    <source>
        <dbReference type="ARBA" id="ARBA00023125"/>
    </source>
</evidence>
<keyword evidence="4 9" id="KW-1133">Transmembrane helix</keyword>
<dbReference type="PROSITE" id="PS01124">
    <property type="entry name" value="HTH_ARAC_FAMILY_2"/>
    <property type="match status" value="1"/>
</dbReference>
<keyword evidence="7 9" id="KW-0472">Membrane</keyword>
<dbReference type="GO" id="GO:0003700">
    <property type="term" value="F:DNA-binding transcription factor activity"/>
    <property type="evidence" value="ECO:0007669"/>
    <property type="project" value="InterPro"/>
</dbReference>
<protein>
    <recommendedName>
        <fullName evidence="10">HTH araC/xylS-type domain-containing protein</fullName>
    </recommendedName>
</protein>
<evidence type="ECO:0000256" key="3">
    <source>
        <dbReference type="ARBA" id="ARBA00022692"/>
    </source>
</evidence>
<evidence type="ECO:0000256" key="8">
    <source>
        <dbReference type="ARBA" id="ARBA00023163"/>
    </source>
</evidence>
<dbReference type="InterPro" id="IPR018062">
    <property type="entry name" value="HTH_AraC-typ_CS"/>
</dbReference>
<name>A0A0N1IWX6_9BACL</name>
<dbReference type="EMBL" id="LITU01000015">
    <property type="protein sequence ID" value="KOY18257.1"/>
    <property type="molecule type" value="Genomic_DNA"/>
</dbReference>
<dbReference type="PATRIC" id="fig|1705561.3.peg.3106"/>
<dbReference type="GO" id="GO:0043565">
    <property type="term" value="F:sequence-specific DNA binding"/>
    <property type="evidence" value="ECO:0007669"/>
    <property type="project" value="InterPro"/>
</dbReference>
<evidence type="ECO:0000256" key="2">
    <source>
        <dbReference type="ARBA" id="ARBA00022475"/>
    </source>
</evidence>
<keyword evidence="2" id="KW-1003">Cell membrane</keyword>
<keyword evidence="5" id="KW-0805">Transcription regulation</keyword>
<sequence length="781" mass="89517">MFFLPKYLLRLLCFTMILGALPVIVIGSVSYSIASRDIEQKVRESNLQILHQTQMRVEQVLRSLQLSSIQYVNSPLVLQAMKKPLDSSEFQEIRDLTSGFNNLQSVTNIDQAYLVNLDEDWVVSMRSFGKLDDFSIRDRIGSYLKYTNSLFWVTQNVSSSKESIPVSAGVGEAAQETVPTLISSDNVVSMVFKIPMIPTNVKPKGFLVIDIADTELSTFLSRNPNSGDMYVLDREQKYFLNDTEQDGKYDTLNQEIHEKVQTTGQSEGFFSAEVEGSQVAVSYRQSPLNGWLYVSVVSLSQITAQSQKIALVTGVATLVMLCLTGLVAIYGSRKMYSPISRLLQFTKGLDSPLAPSGRRQDEFIYIEERLSTLFSSEKTMREQMKGQHVHLQEFFMTKLLTGKISEEDFRYQGQLYDFPTSWSRLGVLTLQIDTLEGTRYEEQDRDLLLFALNNMVGELLPSDIRFAPVMIDDAQVTVLASMLDDEVQLKEWMHSQAELIRERVVTYLNLPVSIGISRSYSAIGDSPRAYQESREALQGRVSLGSRIILHYEDIQPRGQTEAALYTQLRMIEDQLASALKQGDEEKTDAYFKRYLGLLSDKKLHFSEYPVIMVQLLSRVYQLVQEQGGNVAEVLGEKASMARLLKLSTLDEMTNWFRKCLFQPVIRFWREQEESQYLNIARRMIRLIEERYDRELSLEACAEELNFHPVYLSRVFKKEAGVNFTEYLAEYRMEKAKTWLQTTNLKISEIAEKLNYTNPTAFIRTFRKITGTTPGKYREQQR</sequence>
<dbReference type="AlphaFoldDB" id="A0A0N1IWX6"/>
<evidence type="ECO:0000256" key="4">
    <source>
        <dbReference type="ARBA" id="ARBA00022989"/>
    </source>
</evidence>
<evidence type="ECO:0000256" key="1">
    <source>
        <dbReference type="ARBA" id="ARBA00004651"/>
    </source>
</evidence>
<gene>
    <name evidence="11" type="ORF">AMS66_01665</name>
</gene>
<feature type="transmembrane region" description="Helical" evidence="9">
    <location>
        <begin position="309"/>
        <end position="331"/>
    </location>
</feature>
<dbReference type="InterPro" id="IPR033479">
    <property type="entry name" value="dCache_1"/>
</dbReference>